<evidence type="ECO:0000256" key="1">
    <source>
        <dbReference type="SAM" id="Coils"/>
    </source>
</evidence>
<dbReference type="Pfam" id="PF13476">
    <property type="entry name" value="AAA_23"/>
    <property type="match status" value="1"/>
</dbReference>
<name>A0A7T4N0U5_9BURK</name>
<dbReference type="GO" id="GO:0006302">
    <property type="term" value="P:double-strand break repair"/>
    <property type="evidence" value="ECO:0007669"/>
    <property type="project" value="InterPro"/>
</dbReference>
<dbReference type="Gene3D" id="3.40.50.300">
    <property type="entry name" value="P-loop containing nucleotide triphosphate hydrolases"/>
    <property type="match status" value="2"/>
</dbReference>
<protein>
    <submittedName>
        <fullName evidence="3">AAA family ATPase</fullName>
    </submittedName>
</protein>
<proteinExistence type="predicted"/>
<evidence type="ECO:0000313" key="3">
    <source>
        <dbReference type="EMBL" id="QQC63173.1"/>
    </source>
</evidence>
<dbReference type="EMBL" id="CP066075">
    <property type="protein sequence ID" value="QQC63173.1"/>
    <property type="molecule type" value="Genomic_DNA"/>
</dbReference>
<keyword evidence="4" id="KW-1185">Reference proteome</keyword>
<dbReference type="AlphaFoldDB" id="A0A7T4N0U5"/>
<reference evidence="3 4" key="1">
    <citation type="submission" date="2020-12" db="EMBL/GenBank/DDBJ databases">
        <title>FDA dAtabase for Regulatory Grade micrObial Sequences (FDA-ARGOS): Supporting development and validation of Infectious Disease Dx tests.</title>
        <authorList>
            <person name="Nelson B."/>
            <person name="Plummer A."/>
            <person name="Tallon L."/>
            <person name="Sadzewicz L."/>
            <person name="Zhao X."/>
            <person name="Boylan J."/>
            <person name="Ott S."/>
            <person name="Bowen H."/>
            <person name="Vavikolanu K."/>
            <person name="Mehta A."/>
            <person name="Aluvathingal J."/>
            <person name="Nadendla S."/>
            <person name="Myers T."/>
            <person name="Yan Y."/>
            <person name="Sichtig H."/>
        </authorList>
    </citation>
    <scope>NUCLEOTIDE SEQUENCE [LARGE SCALE GENOMIC DNA]</scope>
    <source>
        <strain evidence="3 4">FDAARGOS_1049</strain>
    </source>
</reference>
<dbReference type="RefSeq" id="WP_042326983.1">
    <property type="nucleotide sequence ID" value="NZ_CP066075.1"/>
</dbReference>
<dbReference type="SUPFAM" id="SSF52540">
    <property type="entry name" value="P-loop containing nucleoside triphosphate hydrolases"/>
    <property type="match status" value="1"/>
</dbReference>
<keyword evidence="1" id="KW-0175">Coiled coil</keyword>
<dbReference type="InterPro" id="IPR038729">
    <property type="entry name" value="Rad50/SbcC_AAA"/>
</dbReference>
<sequence>MLIRGIEIRIISDGESFGFRTPFKPGLNIIKGRNSSGKSTLVNTLMYGLGFEELVGVKGERALTSAVRDSFQFDGKTRVISQSAVLVEVENDSGKVVTFRRPIRNESKQTRLIEAFDGALVTKPDDAVGEPTPLFLHDPGAAQYERGFLRYLETFLGMQLPRVQSSVGGLTRLYPQVVAAALFIEQKRGWTDYIANIPFYQILGAPTRVVQYLLGLDNFKLEAERALNEQLINQLQARWTDNLSELQAALRMVGVTAQGIPKTLHRSFEPSHATLWVRIESENVAVSQAVSSKTEQWHAIERRRKIGPASATPDVIDLLNEQTAKLDMLMARYETLSSEGRLRQNTLVEFRQLLQQAESDLRKNKTTRKLHDLGASLQLQSAEGKCPTCGANIENTLLPHTDGVTPMDLQHNIDYLEAQLRMLKGQIAGLENMGEQSAGHIAALESEIAQQRAYVVNLRKNISQSDATLEADVRKQINLEQDIRSLQSAESRLSTFLERAEGLIDKLVGAEEEQKKFPSDLYSKRDRVKISVFEKNFRANASAFNYTSADIPEVQINAGTLLPALGDITLREVLKRNVKSESSASDFVRLIWAFLLAVYQTSSTRDYAGNHPSVLMFDEPGQHSMSETSQKALVNLMSGLKQLQSILAASFDESVAVFDRVTEGSHFHLIELPEKFIGPMRHDGAM</sequence>
<organism evidence="3 4">
    <name type="scientific">Paraburkholderia ginsengisoli</name>
    <dbReference type="NCBI Taxonomy" id="311231"/>
    <lineage>
        <taxon>Bacteria</taxon>
        <taxon>Pseudomonadati</taxon>
        <taxon>Pseudomonadota</taxon>
        <taxon>Betaproteobacteria</taxon>
        <taxon>Burkholderiales</taxon>
        <taxon>Burkholderiaceae</taxon>
        <taxon>Paraburkholderia</taxon>
    </lineage>
</organism>
<dbReference type="Proteomes" id="UP000595610">
    <property type="component" value="Chromosome 1"/>
</dbReference>
<evidence type="ECO:0000259" key="2">
    <source>
        <dbReference type="Pfam" id="PF13476"/>
    </source>
</evidence>
<accession>A0A7T4N0U5</accession>
<feature type="coiled-coil region" evidence="1">
    <location>
        <begin position="413"/>
        <end position="461"/>
    </location>
</feature>
<dbReference type="GO" id="GO:0016887">
    <property type="term" value="F:ATP hydrolysis activity"/>
    <property type="evidence" value="ECO:0007669"/>
    <property type="project" value="InterPro"/>
</dbReference>
<evidence type="ECO:0000313" key="4">
    <source>
        <dbReference type="Proteomes" id="UP000595610"/>
    </source>
</evidence>
<feature type="domain" description="Rad50/SbcC-type AAA" evidence="2">
    <location>
        <begin position="23"/>
        <end position="110"/>
    </location>
</feature>
<dbReference type="InterPro" id="IPR027417">
    <property type="entry name" value="P-loop_NTPase"/>
</dbReference>
<dbReference type="KEGG" id="pgis:I6I06_12755"/>
<gene>
    <name evidence="3" type="ORF">I6I06_12755</name>
</gene>